<sequence length="115" mass="12923">MRAVGGSDELQVAIDKFESKKVSNEPDSNLASKMKLAISYGYRYRFINGLGSSVVDRFDRIRTGKKTFEPAGQQPEPNWFNSTSFDEQNDNTSRLMEKLLRNGTPNNETVLQSGV</sequence>
<proteinExistence type="predicted"/>
<dbReference type="AlphaFoldDB" id="A0AAD8KQB8"/>
<reference evidence="1" key="1">
    <citation type="journal article" date="2023" name="bioRxiv">
        <title>Improved chromosome-level genome assembly for marigold (Tagetes erecta).</title>
        <authorList>
            <person name="Jiang F."/>
            <person name="Yuan L."/>
            <person name="Wang S."/>
            <person name="Wang H."/>
            <person name="Xu D."/>
            <person name="Wang A."/>
            <person name="Fan W."/>
        </authorList>
    </citation>
    <scope>NUCLEOTIDE SEQUENCE</scope>
    <source>
        <strain evidence="1">WSJ</strain>
        <tissue evidence="1">Leaf</tissue>
    </source>
</reference>
<comment type="caution">
    <text evidence="1">The sequence shown here is derived from an EMBL/GenBank/DDBJ whole genome shotgun (WGS) entry which is preliminary data.</text>
</comment>
<organism evidence="1 2">
    <name type="scientific">Tagetes erecta</name>
    <name type="common">African marigold</name>
    <dbReference type="NCBI Taxonomy" id="13708"/>
    <lineage>
        <taxon>Eukaryota</taxon>
        <taxon>Viridiplantae</taxon>
        <taxon>Streptophyta</taxon>
        <taxon>Embryophyta</taxon>
        <taxon>Tracheophyta</taxon>
        <taxon>Spermatophyta</taxon>
        <taxon>Magnoliopsida</taxon>
        <taxon>eudicotyledons</taxon>
        <taxon>Gunneridae</taxon>
        <taxon>Pentapetalae</taxon>
        <taxon>asterids</taxon>
        <taxon>campanulids</taxon>
        <taxon>Asterales</taxon>
        <taxon>Asteraceae</taxon>
        <taxon>Asteroideae</taxon>
        <taxon>Heliantheae alliance</taxon>
        <taxon>Tageteae</taxon>
        <taxon>Tagetes</taxon>
    </lineage>
</organism>
<dbReference type="Proteomes" id="UP001229421">
    <property type="component" value="Unassembled WGS sequence"/>
</dbReference>
<evidence type="ECO:0000313" key="2">
    <source>
        <dbReference type="Proteomes" id="UP001229421"/>
    </source>
</evidence>
<gene>
    <name evidence="1" type="ORF">QVD17_16100</name>
</gene>
<dbReference type="EMBL" id="JAUHHV010000004">
    <property type="protein sequence ID" value="KAK1427415.1"/>
    <property type="molecule type" value="Genomic_DNA"/>
</dbReference>
<protein>
    <submittedName>
        <fullName evidence="1">Uncharacterized protein</fullName>
    </submittedName>
</protein>
<keyword evidence="2" id="KW-1185">Reference proteome</keyword>
<accession>A0AAD8KQB8</accession>
<name>A0AAD8KQB8_TARER</name>
<evidence type="ECO:0000313" key="1">
    <source>
        <dbReference type="EMBL" id="KAK1427415.1"/>
    </source>
</evidence>